<evidence type="ECO:0000313" key="1">
    <source>
        <dbReference type="EMBL" id="AET58059.1"/>
    </source>
</evidence>
<reference evidence="1 2" key="3">
    <citation type="journal article" date="2012" name="J. Bacteriol.">
        <title>Genome Sequence of Paenibacillus terrae HPL-003, a Xylanase-Producing Bacterium Isolated from Soil Found in Forest Residue.</title>
        <authorList>
            <person name="Shin S.H."/>
            <person name="Kim S."/>
            <person name="Kim J.Y."/>
            <person name="Song H.Y."/>
            <person name="Cho S.J."/>
            <person name="Kim D.R."/>
            <person name="Lee K.I."/>
            <person name="Lim H.K."/>
            <person name="Park N.J."/>
            <person name="Hwang I.T."/>
            <person name="Yang K.S."/>
        </authorList>
    </citation>
    <scope>NUCLEOTIDE SEQUENCE [LARGE SCALE GENOMIC DNA]</scope>
    <source>
        <strain evidence="1 2">HPL-003</strain>
    </source>
</reference>
<gene>
    <name evidence="1" type="ordered locus">HPL003_06480</name>
</gene>
<dbReference type="EMBL" id="CP003107">
    <property type="protein sequence ID" value="AET58059.1"/>
    <property type="molecule type" value="Genomic_DNA"/>
</dbReference>
<accession>G7W1Q5</accession>
<dbReference type="HOGENOM" id="CLU_3255121_0_0_9"/>
<sequence>MYSYEAACRDTMDWIGRVEIVEPAALRHFVKGQISQLQKKYI</sequence>
<dbReference type="AlphaFoldDB" id="G7W1Q5"/>
<name>G7W1Q5_PAETH</name>
<organism evidence="1 2">
    <name type="scientific">Paenibacillus terrae (strain HPL-003)</name>
    <dbReference type="NCBI Taxonomy" id="985665"/>
    <lineage>
        <taxon>Bacteria</taxon>
        <taxon>Bacillati</taxon>
        <taxon>Bacillota</taxon>
        <taxon>Bacilli</taxon>
        <taxon>Bacillales</taxon>
        <taxon>Paenibacillaceae</taxon>
        <taxon>Paenibacillus</taxon>
    </lineage>
</organism>
<protein>
    <submittedName>
        <fullName evidence="1">Transcriptional regulator</fullName>
    </submittedName>
</protein>
<dbReference type="Proteomes" id="UP000005876">
    <property type="component" value="Chromosome"/>
</dbReference>
<dbReference type="KEGG" id="pta:HPL003_06480"/>
<evidence type="ECO:0000313" key="2">
    <source>
        <dbReference type="Proteomes" id="UP000005876"/>
    </source>
</evidence>
<dbReference type="STRING" id="985665.HPL003_06480"/>
<reference key="2">
    <citation type="submission" date="2011-11" db="EMBL/GenBank/DDBJ databases">
        <authorList>
            <person name="Shin S.H."/>
            <person name="Kim S."/>
            <person name="Kim J.Y."/>
        </authorList>
    </citation>
    <scope>NUCLEOTIDE SEQUENCE</scope>
    <source>
        <strain>HPL-003</strain>
    </source>
</reference>
<proteinExistence type="predicted"/>
<reference evidence="2" key="1">
    <citation type="submission" date="2011-11" db="EMBL/GenBank/DDBJ databases">
        <title>Complete sequence of Paenibacillus terrae HPL-003.</title>
        <authorList>
            <person name="Shin S.H."/>
            <person name="Kim S."/>
            <person name="Kim J.Y."/>
        </authorList>
    </citation>
    <scope>NUCLEOTIDE SEQUENCE [LARGE SCALE GENOMIC DNA]</scope>
    <source>
        <strain evidence="2">HPL-003</strain>
    </source>
</reference>